<reference evidence="7 8" key="1">
    <citation type="journal article" date="2024" name="Plant J.">
        <title>Genome sequences and population genomics reveal climatic adaptation and genomic divergence between two closely related sweetgum species.</title>
        <authorList>
            <person name="Xu W.Q."/>
            <person name="Ren C.Q."/>
            <person name="Zhang X.Y."/>
            <person name="Comes H.P."/>
            <person name="Liu X.H."/>
            <person name="Li Y.G."/>
            <person name="Kettle C.J."/>
            <person name="Jalonen R."/>
            <person name="Gaisberger H."/>
            <person name="Ma Y.Z."/>
            <person name="Qiu Y.X."/>
        </authorList>
    </citation>
    <scope>NUCLEOTIDE SEQUENCE [LARGE SCALE GENOMIC DNA]</scope>
    <source>
        <strain evidence="7">Hangzhou</strain>
    </source>
</reference>
<comment type="subcellular location">
    <subcellularLocation>
        <location evidence="1">Golgi apparatus membrane</location>
        <topology evidence="1">Single-pass type II membrane protein</topology>
    </subcellularLocation>
</comment>
<keyword evidence="5" id="KW-0333">Golgi apparatus</keyword>
<dbReference type="Pfam" id="PF03016">
    <property type="entry name" value="Exostosin_GT47"/>
    <property type="match status" value="2"/>
</dbReference>
<evidence type="ECO:0000256" key="1">
    <source>
        <dbReference type="ARBA" id="ARBA00004323"/>
    </source>
</evidence>
<evidence type="ECO:0000256" key="3">
    <source>
        <dbReference type="ARBA" id="ARBA00022676"/>
    </source>
</evidence>
<dbReference type="InterPro" id="IPR004263">
    <property type="entry name" value="Exostosin"/>
</dbReference>
<keyword evidence="3" id="KW-0808">Transferase</keyword>
<gene>
    <name evidence="7" type="ORF">L1049_011086</name>
</gene>
<dbReference type="Proteomes" id="UP001415857">
    <property type="component" value="Unassembled WGS sequence"/>
</dbReference>
<dbReference type="GO" id="GO:0016757">
    <property type="term" value="F:glycosyltransferase activity"/>
    <property type="evidence" value="ECO:0007669"/>
    <property type="project" value="UniProtKB-KW"/>
</dbReference>
<keyword evidence="4" id="KW-0735">Signal-anchor</keyword>
<dbReference type="PANTHER" id="PTHR11062">
    <property type="entry name" value="EXOSTOSIN HEPARAN SULFATE GLYCOSYLTRANSFERASE -RELATED"/>
    <property type="match status" value="1"/>
</dbReference>
<comment type="caution">
    <text evidence="7">The sequence shown here is derived from an EMBL/GenBank/DDBJ whole genome shotgun (WGS) entry which is preliminary data.</text>
</comment>
<protein>
    <recommendedName>
        <fullName evidence="6">Exostosin GT47 domain-containing protein</fullName>
    </recommendedName>
</protein>
<evidence type="ECO:0000259" key="6">
    <source>
        <dbReference type="Pfam" id="PF03016"/>
    </source>
</evidence>
<feature type="domain" description="Exostosin GT47" evidence="6">
    <location>
        <begin position="15"/>
        <end position="126"/>
    </location>
</feature>
<accession>A0AAP0WXV8</accession>
<name>A0AAP0WXV8_LIQFO</name>
<organism evidence="7 8">
    <name type="scientific">Liquidambar formosana</name>
    <name type="common">Formosan gum</name>
    <dbReference type="NCBI Taxonomy" id="63359"/>
    <lineage>
        <taxon>Eukaryota</taxon>
        <taxon>Viridiplantae</taxon>
        <taxon>Streptophyta</taxon>
        <taxon>Embryophyta</taxon>
        <taxon>Tracheophyta</taxon>
        <taxon>Spermatophyta</taxon>
        <taxon>Magnoliopsida</taxon>
        <taxon>eudicotyledons</taxon>
        <taxon>Gunneridae</taxon>
        <taxon>Pentapetalae</taxon>
        <taxon>Saxifragales</taxon>
        <taxon>Altingiaceae</taxon>
        <taxon>Liquidambar</taxon>
    </lineage>
</organism>
<evidence type="ECO:0000256" key="2">
    <source>
        <dbReference type="ARBA" id="ARBA00010271"/>
    </source>
</evidence>
<keyword evidence="3" id="KW-0328">Glycosyltransferase</keyword>
<dbReference type="InterPro" id="IPR040911">
    <property type="entry name" value="Exostosin_GT47"/>
</dbReference>
<feature type="domain" description="Exostosin GT47" evidence="6">
    <location>
        <begin position="173"/>
        <end position="319"/>
    </location>
</feature>
<dbReference type="PANTHER" id="PTHR11062:SF255">
    <property type="entry name" value="XYLOGLUCAN GALACTOSYLTRANSFERASE GT17-RELATED"/>
    <property type="match status" value="1"/>
</dbReference>
<dbReference type="EMBL" id="JBBPBK010000006">
    <property type="protein sequence ID" value="KAK9282862.1"/>
    <property type="molecule type" value="Genomic_DNA"/>
</dbReference>
<evidence type="ECO:0000256" key="5">
    <source>
        <dbReference type="ARBA" id="ARBA00023034"/>
    </source>
</evidence>
<evidence type="ECO:0000313" key="8">
    <source>
        <dbReference type="Proteomes" id="UP001415857"/>
    </source>
</evidence>
<dbReference type="AlphaFoldDB" id="A0AAP0WXV8"/>
<keyword evidence="8" id="KW-1185">Reference proteome</keyword>
<keyword evidence="4" id="KW-0812">Transmembrane</keyword>
<evidence type="ECO:0000256" key="4">
    <source>
        <dbReference type="ARBA" id="ARBA00022968"/>
    </source>
</evidence>
<evidence type="ECO:0000313" key="7">
    <source>
        <dbReference type="EMBL" id="KAK9282862.1"/>
    </source>
</evidence>
<proteinExistence type="inferred from homology"/>
<sequence>MTKSTVVPTCDGSASVYVYELPPEFNLRLLKDCRHLNIYTDMCPHVANSGLGQPLSKMGSTSWFATNQFTAEMLFHARVENHPCRTWDPARADLFYVPFYGGLHASSKFGEANLTARDALAVKLVKEDFLGLHEEEGRWTYFWSQQSPEFATCQKHDGAHRGEEPLGGGLRQHGIPYPSYFHPSKSDEMLTWQDRMRRSHRSHLFSFIGNPRKKEVTTKAGVIRDEIIRQCGESTRCKLVKCVKGKSNCYSPREVVKVMTSSHFCLQPPGDSFTRRSTFDSFLAGCIPVFFSRHTAYSQYAWFLPSDPSAYSVYIEGNGTGRVEEVLLKIPRETVQRMHGKVIDMIPTITYAHPNKSHSQFRDAVDVALVALSKHVESRLQLQKQY</sequence>
<dbReference type="GO" id="GO:0000139">
    <property type="term" value="C:Golgi membrane"/>
    <property type="evidence" value="ECO:0007669"/>
    <property type="project" value="UniProtKB-SubCell"/>
</dbReference>
<comment type="similarity">
    <text evidence="2">Belongs to the glycosyltransferase 47 family.</text>
</comment>